<accession>A0ABS5VXG7</accession>
<sequence length="92" mass="10816">KEIIDEAAKRFGTRPSFDREERENALDKLEEDFDDLDSRFYKLDSTVNITDRIADYILKNKIAFNLRGTLRYRNKNCTQQKVYAIAGCSVKF</sequence>
<dbReference type="Gene3D" id="1.20.1420.60">
    <property type="match status" value="1"/>
</dbReference>
<dbReference type="Pfam" id="PF14300">
    <property type="entry name" value="DMP19"/>
    <property type="match status" value="1"/>
</dbReference>
<dbReference type="RefSeq" id="WP_254155386.1">
    <property type="nucleotide sequence ID" value="NZ_JAHESD010000055.1"/>
</dbReference>
<name>A0ABS5VXG7_9BACT</name>
<dbReference type="EMBL" id="JAHESD010000055">
    <property type="protein sequence ID" value="MBT1705439.1"/>
    <property type="molecule type" value="Genomic_DNA"/>
</dbReference>
<organism evidence="2 3">
    <name type="scientific">Chryseosolibacter indicus</name>
    <dbReference type="NCBI Taxonomy" id="2782351"/>
    <lineage>
        <taxon>Bacteria</taxon>
        <taxon>Pseudomonadati</taxon>
        <taxon>Bacteroidota</taxon>
        <taxon>Cytophagia</taxon>
        <taxon>Cytophagales</taxon>
        <taxon>Chryseotaleaceae</taxon>
        <taxon>Chryseosolibacter</taxon>
    </lineage>
</organism>
<feature type="domain" description="DNA mimic protein DMP19 C-terminal" evidence="1">
    <location>
        <begin position="2"/>
        <end position="60"/>
    </location>
</feature>
<evidence type="ECO:0000259" key="1">
    <source>
        <dbReference type="Pfam" id="PF14300"/>
    </source>
</evidence>
<protein>
    <submittedName>
        <fullName evidence="2">DUF4375 domain-containing protein</fullName>
    </submittedName>
</protein>
<keyword evidence="3" id="KW-1185">Reference proteome</keyword>
<evidence type="ECO:0000313" key="2">
    <source>
        <dbReference type="EMBL" id="MBT1705439.1"/>
    </source>
</evidence>
<evidence type="ECO:0000313" key="3">
    <source>
        <dbReference type="Proteomes" id="UP000772618"/>
    </source>
</evidence>
<feature type="non-terminal residue" evidence="2">
    <location>
        <position position="1"/>
    </location>
</feature>
<reference evidence="2 3" key="1">
    <citation type="submission" date="2021-05" db="EMBL/GenBank/DDBJ databases">
        <title>A Polyphasic approach of four new species of the genus Ohtaekwangia: Ohtaekwangia histidinii sp. nov., Ohtaekwangia cretensis sp. nov., Ohtaekwangia indiensis sp. nov., Ohtaekwangia reichenbachii sp. nov. from diverse environment.</title>
        <authorList>
            <person name="Octaviana S."/>
        </authorList>
    </citation>
    <scope>NUCLEOTIDE SEQUENCE [LARGE SCALE GENOMIC DNA]</scope>
    <source>
        <strain evidence="2 3">PWU20</strain>
    </source>
</reference>
<proteinExistence type="predicted"/>
<gene>
    <name evidence="2" type="ORF">KK060_19265</name>
</gene>
<dbReference type="Proteomes" id="UP000772618">
    <property type="component" value="Unassembled WGS sequence"/>
</dbReference>
<comment type="caution">
    <text evidence="2">The sequence shown here is derived from an EMBL/GenBank/DDBJ whole genome shotgun (WGS) entry which is preliminary data.</text>
</comment>
<dbReference type="InterPro" id="IPR025402">
    <property type="entry name" value="DMP19_C"/>
</dbReference>